<organism evidence="1 2">
    <name type="scientific">Rattus norvegicus</name>
    <name type="common">Rat</name>
    <dbReference type="NCBI Taxonomy" id="10116"/>
    <lineage>
        <taxon>Eukaryota</taxon>
        <taxon>Metazoa</taxon>
        <taxon>Chordata</taxon>
        <taxon>Craniata</taxon>
        <taxon>Vertebrata</taxon>
        <taxon>Euteleostomi</taxon>
        <taxon>Mammalia</taxon>
        <taxon>Eutheria</taxon>
        <taxon>Euarchontoglires</taxon>
        <taxon>Glires</taxon>
        <taxon>Rodentia</taxon>
        <taxon>Myomorpha</taxon>
        <taxon>Muroidea</taxon>
        <taxon>Muridae</taxon>
        <taxon>Murinae</taxon>
        <taxon>Rattus</taxon>
    </lineage>
</organism>
<dbReference type="EMBL" id="CH473966">
    <property type="protein sequence ID" value="EDL95889.1"/>
    <property type="molecule type" value="Genomic_DNA"/>
</dbReference>
<accession>A6IQC4</accession>
<gene>
    <name evidence="1" type="ORF">rCG_36437</name>
</gene>
<reference evidence="1 2" key="1">
    <citation type="submission" date="2005-09" db="EMBL/GenBank/DDBJ databases">
        <authorList>
            <person name="Mural R.J."/>
            <person name="Li P.W."/>
            <person name="Adams M.D."/>
            <person name="Amanatides P.G."/>
            <person name="Baden-Tillson H."/>
            <person name="Barnstead M."/>
            <person name="Chin S.H."/>
            <person name="Dew I."/>
            <person name="Evans C.A."/>
            <person name="Ferriera S."/>
            <person name="Flanigan M."/>
            <person name="Fosler C."/>
            <person name="Glodek A."/>
            <person name="Gu Z."/>
            <person name="Holt R.A."/>
            <person name="Jennings D."/>
            <person name="Kraft C.L."/>
            <person name="Lu F."/>
            <person name="Nguyen T."/>
            <person name="Nusskern D.R."/>
            <person name="Pfannkoch C.M."/>
            <person name="Sitter C."/>
            <person name="Sutton G.G."/>
            <person name="Venter J.C."/>
            <person name="Wang Z."/>
            <person name="Woodage T."/>
            <person name="Zheng X.H."/>
            <person name="Zhong F."/>
        </authorList>
    </citation>
    <scope>NUCLEOTIDE SEQUENCE [LARGE SCALE GENOMIC DNA]</scope>
    <source>
        <strain>BN</strain>
        <strain evidence="2">Sprague-Dawley</strain>
    </source>
</reference>
<protein>
    <submittedName>
        <fullName evidence="1">RCG36437</fullName>
    </submittedName>
</protein>
<evidence type="ECO:0000313" key="1">
    <source>
        <dbReference type="EMBL" id="EDL95889.1"/>
    </source>
</evidence>
<name>A6IQC4_RAT</name>
<proteinExistence type="predicted"/>
<evidence type="ECO:0000313" key="2">
    <source>
        <dbReference type="Proteomes" id="UP000234681"/>
    </source>
</evidence>
<dbReference type="AlphaFoldDB" id="A6IQC4"/>
<dbReference type="Proteomes" id="UP000234681">
    <property type="component" value="Chromosome X"/>
</dbReference>
<sequence>MQSSYSVDGLKNHKIPTNMLLCT</sequence>